<dbReference type="Gene3D" id="3.40.50.300">
    <property type="entry name" value="P-loop containing nucleotide triphosphate hydrolases"/>
    <property type="match status" value="1"/>
</dbReference>
<protein>
    <submittedName>
        <fullName evidence="10">ABC-2 type transport system ATP-binding protein</fullName>
    </submittedName>
</protein>
<gene>
    <name evidence="10" type="ORF">SAMN04489860_2478</name>
</gene>
<dbReference type="FunFam" id="3.40.50.300:FF:000589">
    <property type="entry name" value="ABC transporter, ATP-binding subunit"/>
    <property type="match status" value="1"/>
</dbReference>
<name>A0A1H1VE45_9CELL</name>
<keyword evidence="8" id="KW-0046">Antibiotic resistance</keyword>
<keyword evidence="4" id="KW-0547">Nucleotide-binding</keyword>
<dbReference type="GO" id="GO:0016887">
    <property type="term" value="F:ATP hydrolysis activity"/>
    <property type="evidence" value="ECO:0007669"/>
    <property type="project" value="InterPro"/>
</dbReference>
<evidence type="ECO:0000256" key="5">
    <source>
        <dbReference type="ARBA" id="ARBA00022840"/>
    </source>
</evidence>
<evidence type="ECO:0000256" key="6">
    <source>
        <dbReference type="ARBA" id="ARBA00022967"/>
    </source>
</evidence>
<keyword evidence="6" id="KW-1278">Translocase</keyword>
<evidence type="ECO:0000256" key="7">
    <source>
        <dbReference type="ARBA" id="ARBA00023136"/>
    </source>
</evidence>
<evidence type="ECO:0000256" key="1">
    <source>
        <dbReference type="ARBA" id="ARBA00004202"/>
    </source>
</evidence>
<dbReference type="PANTHER" id="PTHR42711:SF17">
    <property type="entry name" value="ABC TRANSPORTER ATP-BINDING PROTEIN"/>
    <property type="match status" value="1"/>
</dbReference>
<dbReference type="PANTHER" id="PTHR42711">
    <property type="entry name" value="ABC TRANSPORTER ATP-BINDING PROTEIN"/>
    <property type="match status" value="1"/>
</dbReference>
<dbReference type="Proteomes" id="UP000185663">
    <property type="component" value="Chromosome I"/>
</dbReference>
<keyword evidence="7" id="KW-0472">Membrane</keyword>
<evidence type="ECO:0000256" key="2">
    <source>
        <dbReference type="ARBA" id="ARBA00022448"/>
    </source>
</evidence>
<dbReference type="GO" id="GO:0005524">
    <property type="term" value="F:ATP binding"/>
    <property type="evidence" value="ECO:0007669"/>
    <property type="project" value="UniProtKB-KW"/>
</dbReference>
<keyword evidence="2" id="KW-0813">Transport</keyword>
<evidence type="ECO:0000256" key="3">
    <source>
        <dbReference type="ARBA" id="ARBA00022475"/>
    </source>
</evidence>
<dbReference type="GO" id="GO:0005886">
    <property type="term" value="C:plasma membrane"/>
    <property type="evidence" value="ECO:0007669"/>
    <property type="project" value="UniProtKB-SubCell"/>
</dbReference>
<organism evidence="10 11">
    <name type="scientific">Paraoerskovia marina</name>
    <dbReference type="NCBI Taxonomy" id="545619"/>
    <lineage>
        <taxon>Bacteria</taxon>
        <taxon>Bacillati</taxon>
        <taxon>Actinomycetota</taxon>
        <taxon>Actinomycetes</taxon>
        <taxon>Micrococcales</taxon>
        <taxon>Cellulomonadaceae</taxon>
        <taxon>Paraoerskovia</taxon>
    </lineage>
</organism>
<evidence type="ECO:0000313" key="11">
    <source>
        <dbReference type="Proteomes" id="UP000185663"/>
    </source>
</evidence>
<dbReference type="InterPro" id="IPR003439">
    <property type="entry name" value="ABC_transporter-like_ATP-bd"/>
</dbReference>
<dbReference type="eggNOG" id="COG1131">
    <property type="taxonomic scope" value="Bacteria"/>
</dbReference>
<evidence type="ECO:0000256" key="4">
    <source>
        <dbReference type="ARBA" id="ARBA00022741"/>
    </source>
</evidence>
<dbReference type="SMART" id="SM00382">
    <property type="entry name" value="AAA"/>
    <property type="match status" value="1"/>
</dbReference>
<evidence type="ECO:0000256" key="8">
    <source>
        <dbReference type="ARBA" id="ARBA00023251"/>
    </source>
</evidence>
<keyword evidence="3" id="KW-1003">Cell membrane</keyword>
<dbReference type="Pfam" id="PF00005">
    <property type="entry name" value="ABC_tran"/>
    <property type="match status" value="1"/>
</dbReference>
<dbReference type="InterPro" id="IPR017871">
    <property type="entry name" value="ABC_transporter-like_CS"/>
</dbReference>
<dbReference type="InterPro" id="IPR050763">
    <property type="entry name" value="ABC_transporter_ATP-binding"/>
</dbReference>
<dbReference type="InterPro" id="IPR003593">
    <property type="entry name" value="AAA+_ATPase"/>
</dbReference>
<keyword evidence="11" id="KW-1185">Reference proteome</keyword>
<reference evidence="10 11" key="1">
    <citation type="submission" date="2016-10" db="EMBL/GenBank/DDBJ databases">
        <authorList>
            <person name="de Groot N.N."/>
        </authorList>
    </citation>
    <scope>NUCLEOTIDE SEQUENCE [LARGE SCALE GENOMIC DNA]</scope>
    <source>
        <strain evidence="10 11">DSM 22126</strain>
    </source>
</reference>
<dbReference type="AlphaFoldDB" id="A0A1H1VE45"/>
<dbReference type="SUPFAM" id="SSF52540">
    <property type="entry name" value="P-loop containing nucleoside triphosphate hydrolases"/>
    <property type="match status" value="1"/>
</dbReference>
<dbReference type="RefSeq" id="WP_083372678.1">
    <property type="nucleotide sequence ID" value="NZ_LT629776.1"/>
</dbReference>
<dbReference type="GO" id="GO:0046677">
    <property type="term" value="P:response to antibiotic"/>
    <property type="evidence" value="ECO:0007669"/>
    <property type="project" value="UniProtKB-KW"/>
</dbReference>
<dbReference type="EMBL" id="LT629776">
    <property type="protein sequence ID" value="SDS83044.1"/>
    <property type="molecule type" value="Genomic_DNA"/>
</dbReference>
<dbReference type="InterPro" id="IPR027417">
    <property type="entry name" value="P-loop_NTPase"/>
</dbReference>
<dbReference type="STRING" id="545619.SAMN04489860_2478"/>
<proteinExistence type="predicted"/>
<dbReference type="PROSITE" id="PS00211">
    <property type="entry name" value="ABC_TRANSPORTER_1"/>
    <property type="match status" value="1"/>
</dbReference>
<feature type="domain" description="ABC transporter" evidence="9">
    <location>
        <begin position="20"/>
        <end position="245"/>
    </location>
</feature>
<sequence>MTTHGTAPTTPLGADRDLVVSVRGLRKEYGATTAVDGLDLDVGRGEIFAMLGPNGAGKTTTTEILAGHRRATAGDVSVLGLDPARASRAWRSRVGVVLQSTNDLAELSIRELVHQFARYYPDPRDPDDVVEMVGLGEQSGSRARSLSGGQRRRLDVALGVVGRPELLFLDEPTTGFDPQARRSFWELLRELRATGTTIWLTTHYLDEADALADRVAVMRAGSIVALDSPAGLRARTHGRAVVRWDGGEATTASPTTLVQDLAARYQGEVPALEVRRPSLEDVYLELIGQTPDAVPESTTEAQA</sequence>
<dbReference type="OrthoDB" id="9804819at2"/>
<dbReference type="PROSITE" id="PS50893">
    <property type="entry name" value="ABC_TRANSPORTER_2"/>
    <property type="match status" value="1"/>
</dbReference>
<comment type="subcellular location">
    <subcellularLocation>
        <location evidence="1">Cell membrane</location>
        <topology evidence="1">Peripheral membrane protein</topology>
    </subcellularLocation>
</comment>
<evidence type="ECO:0000259" key="9">
    <source>
        <dbReference type="PROSITE" id="PS50893"/>
    </source>
</evidence>
<evidence type="ECO:0000313" key="10">
    <source>
        <dbReference type="EMBL" id="SDS83044.1"/>
    </source>
</evidence>
<keyword evidence="5 10" id="KW-0067">ATP-binding</keyword>
<dbReference type="CDD" id="cd03230">
    <property type="entry name" value="ABC_DR_subfamily_A"/>
    <property type="match status" value="1"/>
</dbReference>
<accession>A0A1H1VE45</accession>